<dbReference type="Gene3D" id="1.10.443.10">
    <property type="entry name" value="Intergrase catalytic core"/>
    <property type="match status" value="1"/>
</dbReference>
<dbReference type="InterPro" id="IPR044068">
    <property type="entry name" value="CB"/>
</dbReference>
<keyword evidence="7" id="KW-0229">DNA integration</keyword>
<dbReference type="RefSeq" id="WP_204662894.1">
    <property type="nucleotide sequence ID" value="NZ_JAFBDT010000005.1"/>
</dbReference>
<keyword evidence="4" id="KW-0963">Cytoplasm</keyword>
<feature type="domain" description="Core-binding (CB)" evidence="13">
    <location>
        <begin position="5"/>
        <end position="105"/>
    </location>
</feature>
<evidence type="ECO:0000256" key="7">
    <source>
        <dbReference type="ARBA" id="ARBA00022908"/>
    </source>
</evidence>
<keyword evidence="8 11" id="KW-0238">DNA-binding</keyword>
<name>A0ABS2MPT7_9FIRM</name>
<gene>
    <name evidence="14" type="ORF">JOC49_000928</name>
</gene>
<dbReference type="InterPro" id="IPR002104">
    <property type="entry name" value="Integrase_catalytic"/>
</dbReference>
<evidence type="ECO:0000256" key="8">
    <source>
        <dbReference type="ARBA" id="ARBA00023125"/>
    </source>
</evidence>
<dbReference type="InterPro" id="IPR050090">
    <property type="entry name" value="Tyrosine_recombinase_XerCD"/>
</dbReference>
<dbReference type="InterPro" id="IPR010998">
    <property type="entry name" value="Integrase_recombinase_N"/>
</dbReference>
<comment type="caution">
    <text evidence="14">The sequence shown here is derived from an EMBL/GenBank/DDBJ whole genome shotgun (WGS) entry which is preliminary data.</text>
</comment>
<dbReference type="PROSITE" id="PS51900">
    <property type="entry name" value="CB"/>
    <property type="match status" value="1"/>
</dbReference>
<dbReference type="EMBL" id="JAFBDT010000005">
    <property type="protein sequence ID" value="MBM7561408.1"/>
    <property type="molecule type" value="Genomic_DNA"/>
</dbReference>
<comment type="function">
    <text evidence="1">Site-specific tyrosine recombinase, which acts by catalyzing the cutting and rejoining of the recombining DNA molecules.</text>
</comment>
<keyword evidence="15" id="KW-1185">Reference proteome</keyword>
<dbReference type="Pfam" id="PF00589">
    <property type="entry name" value="Phage_integrase"/>
    <property type="match status" value="1"/>
</dbReference>
<dbReference type="Proteomes" id="UP000767854">
    <property type="component" value="Unassembled WGS sequence"/>
</dbReference>
<evidence type="ECO:0000256" key="2">
    <source>
        <dbReference type="ARBA" id="ARBA00004496"/>
    </source>
</evidence>
<accession>A0ABS2MPT7</accession>
<evidence type="ECO:0000256" key="1">
    <source>
        <dbReference type="ARBA" id="ARBA00003283"/>
    </source>
</evidence>
<evidence type="ECO:0000313" key="14">
    <source>
        <dbReference type="EMBL" id="MBM7561408.1"/>
    </source>
</evidence>
<proteinExistence type="inferred from homology"/>
<dbReference type="InterPro" id="IPR013762">
    <property type="entry name" value="Integrase-like_cat_sf"/>
</dbReference>
<organism evidence="14 15">
    <name type="scientific">Fusibacter tunisiensis</name>
    <dbReference type="NCBI Taxonomy" id="1008308"/>
    <lineage>
        <taxon>Bacteria</taxon>
        <taxon>Bacillati</taxon>
        <taxon>Bacillota</taxon>
        <taxon>Clostridia</taxon>
        <taxon>Eubacteriales</taxon>
        <taxon>Eubacteriales Family XII. Incertae Sedis</taxon>
        <taxon>Fusibacter</taxon>
    </lineage>
</organism>
<keyword evidence="6" id="KW-0159">Chromosome partition</keyword>
<dbReference type="SUPFAM" id="SSF56349">
    <property type="entry name" value="DNA breaking-rejoining enzymes"/>
    <property type="match status" value="1"/>
</dbReference>
<evidence type="ECO:0000256" key="11">
    <source>
        <dbReference type="PROSITE-ProRule" id="PRU01248"/>
    </source>
</evidence>
<evidence type="ECO:0000256" key="9">
    <source>
        <dbReference type="ARBA" id="ARBA00023172"/>
    </source>
</evidence>
<dbReference type="InterPro" id="IPR011010">
    <property type="entry name" value="DNA_brk_join_enz"/>
</dbReference>
<sequence length="317" mass="36485">MLKNYKSFELLEQYLSYLTVIKGRSINTVIEYRTDVLMFFEFLCNKRNMEREKYDLSMIDNEFVNSITLNDMYAFISHCQTESKASAGTRARKIVSIRQFWKYLKNKARVIDNNVAEDLETPKIPKRIPKYLTLEESVRLLIASEFSARNHCIITIFLNCALRLSELTSLDVGQVSSDTLQVIGKGNKERKIFLTSATKKALENWLKEREHIDNATTALFITKQGQRMTGRSVQDVVKRCIKLANLDHKNISVHKLRHTAATLMYQYGKVDIRSLQQILGHESIATIEIYTHIDESQLRTAVNSNPLSGMYGNVMKG</sequence>
<evidence type="ECO:0000259" key="13">
    <source>
        <dbReference type="PROSITE" id="PS51900"/>
    </source>
</evidence>
<dbReference type="Pfam" id="PF02899">
    <property type="entry name" value="Phage_int_SAM_1"/>
    <property type="match status" value="1"/>
</dbReference>
<keyword evidence="10" id="KW-0131">Cell cycle</keyword>
<evidence type="ECO:0000256" key="10">
    <source>
        <dbReference type="ARBA" id="ARBA00023306"/>
    </source>
</evidence>
<comment type="similarity">
    <text evidence="3">Belongs to the 'phage' integrase family.</text>
</comment>
<keyword evidence="5" id="KW-0132">Cell division</keyword>
<feature type="domain" description="Tyr recombinase" evidence="12">
    <location>
        <begin position="127"/>
        <end position="303"/>
    </location>
</feature>
<dbReference type="Gene3D" id="1.10.150.130">
    <property type="match status" value="1"/>
</dbReference>
<dbReference type="InterPro" id="IPR004107">
    <property type="entry name" value="Integrase_SAM-like_N"/>
</dbReference>
<keyword evidence="9" id="KW-0233">DNA recombination</keyword>
<evidence type="ECO:0000313" key="15">
    <source>
        <dbReference type="Proteomes" id="UP000767854"/>
    </source>
</evidence>
<evidence type="ECO:0000256" key="4">
    <source>
        <dbReference type="ARBA" id="ARBA00022490"/>
    </source>
</evidence>
<dbReference type="PANTHER" id="PTHR30349:SF77">
    <property type="entry name" value="TYROSINE RECOMBINASE XERC"/>
    <property type="match status" value="1"/>
</dbReference>
<evidence type="ECO:0000256" key="3">
    <source>
        <dbReference type="ARBA" id="ARBA00008857"/>
    </source>
</evidence>
<evidence type="ECO:0000256" key="6">
    <source>
        <dbReference type="ARBA" id="ARBA00022829"/>
    </source>
</evidence>
<protein>
    <submittedName>
        <fullName evidence="14">Site-specific recombinase XerD</fullName>
    </submittedName>
</protein>
<dbReference type="PROSITE" id="PS51898">
    <property type="entry name" value="TYR_RECOMBINASE"/>
    <property type="match status" value="1"/>
</dbReference>
<dbReference type="PANTHER" id="PTHR30349">
    <property type="entry name" value="PHAGE INTEGRASE-RELATED"/>
    <property type="match status" value="1"/>
</dbReference>
<evidence type="ECO:0000259" key="12">
    <source>
        <dbReference type="PROSITE" id="PS51898"/>
    </source>
</evidence>
<reference evidence="14 15" key="1">
    <citation type="submission" date="2021-01" db="EMBL/GenBank/DDBJ databases">
        <title>Genomic Encyclopedia of Type Strains, Phase IV (KMG-IV): sequencing the most valuable type-strain genomes for metagenomic binning, comparative biology and taxonomic classification.</title>
        <authorList>
            <person name="Goeker M."/>
        </authorList>
    </citation>
    <scope>NUCLEOTIDE SEQUENCE [LARGE SCALE GENOMIC DNA]</scope>
    <source>
        <strain evidence="14 15">DSM 24436</strain>
    </source>
</reference>
<evidence type="ECO:0000256" key="5">
    <source>
        <dbReference type="ARBA" id="ARBA00022618"/>
    </source>
</evidence>
<comment type="subcellular location">
    <subcellularLocation>
        <location evidence="2">Cytoplasm</location>
    </subcellularLocation>
</comment>